<reference evidence="1" key="1">
    <citation type="submission" date="2014-09" db="EMBL/GenBank/DDBJ databases">
        <authorList>
            <person name="Magalhaes I.L.F."/>
            <person name="Oliveira U."/>
            <person name="Santos F.R."/>
            <person name="Vidigal T.H.D.A."/>
            <person name="Brescovit A.D."/>
            <person name="Santos A.J."/>
        </authorList>
    </citation>
    <scope>NUCLEOTIDE SEQUENCE</scope>
    <source>
        <tissue evidence="1">Shoot tissue taken approximately 20 cm above the soil surface</tissue>
    </source>
</reference>
<dbReference type="AlphaFoldDB" id="A0A0A9ERW3"/>
<organism evidence="1">
    <name type="scientific">Arundo donax</name>
    <name type="common">Giant reed</name>
    <name type="synonym">Donax arundinaceus</name>
    <dbReference type="NCBI Taxonomy" id="35708"/>
    <lineage>
        <taxon>Eukaryota</taxon>
        <taxon>Viridiplantae</taxon>
        <taxon>Streptophyta</taxon>
        <taxon>Embryophyta</taxon>
        <taxon>Tracheophyta</taxon>
        <taxon>Spermatophyta</taxon>
        <taxon>Magnoliopsida</taxon>
        <taxon>Liliopsida</taxon>
        <taxon>Poales</taxon>
        <taxon>Poaceae</taxon>
        <taxon>PACMAD clade</taxon>
        <taxon>Arundinoideae</taxon>
        <taxon>Arundineae</taxon>
        <taxon>Arundo</taxon>
    </lineage>
</organism>
<reference evidence="1" key="2">
    <citation type="journal article" date="2015" name="Data Brief">
        <title>Shoot transcriptome of the giant reed, Arundo donax.</title>
        <authorList>
            <person name="Barrero R.A."/>
            <person name="Guerrero F.D."/>
            <person name="Moolhuijzen P."/>
            <person name="Goolsby J.A."/>
            <person name="Tidwell J."/>
            <person name="Bellgard S.E."/>
            <person name="Bellgard M.I."/>
        </authorList>
    </citation>
    <scope>NUCLEOTIDE SEQUENCE</scope>
    <source>
        <tissue evidence="1">Shoot tissue taken approximately 20 cm above the soil surface</tissue>
    </source>
</reference>
<accession>A0A0A9ERW3</accession>
<sequence>MMTSPLFLLILKALVTFFLDSFVYISQYFGPCLYPMLLCCDQWACVCTCFTYNGVLSFHNFLFSNTLCGAKY</sequence>
<protein>
    <submittedName>
        <fullName evidence="1">Uncharacterized protein</fullName>
    </submittedName>
</protein>
<proteinExistence type="predicted"/>
<dbReference type="EMBL" id="GBRH01196157">
    <property type="protein sequence ID" value="JAE01739.1"/>
    <property type="molecule type" value="Transcribed_RNA"/>
</dbReference>
<name>A0A0A9ERW3_ARUDO</name>
<evidence type="ECO:0000313" key="1">
    <source>
        <dbReference type="EMBL" id="JAE01739.1"/>
    </source>
</evidence>